<protein>
    <recommendedName>
        <fullName evidence="3">Retrotransposon gag domain-containing protein</fullName>
    </recommendedName>
</protein>
<organism evidence="1 2">
    <name type="scientific">Puccinia striiformis</name>
    <dbReference type="NCBI Taxonomy" id="27350"/>
    <lineage>
        <taxon>Eukaryota</taxon>
        <taxon>Fungi</taxon>
        <taxon>Dikarya</taxon>
        <taxon>Basidiomycota</taxon>
        <taxon>Pucciniomycotina</taxon>
        <taxon>Pucciniomycetes</taxon>
        <taxon>Pucciniales</taxon>
        <taxon>Pucciniaceae</taxon>
        <taxon>Puccinia</taxon>
    </lineage>
</organism>
<dbReference type="AlphaFoldDB" id="A0A2S4WA86"/>
<accession>A0A2S4WA86</accession>
<evidence type="ECO:0000313" key="2">
    <source>
        <dbReference type="Proteomes" id="UP000238274"/>
    </source>
</evidence>
<reference evidence="1 2" key="1">
    <citation type="submission" date="2017-12" db="EMBL/GenBank/DDBJ databases">
        <title>Gene loss provides genomic basis for host adaptation in cereal stripe rust fungi.</title>
        <authorList>
            <person name="Xia C."/>
        </authorList>
    </citation>
    <scope>NUCLEOTIDE SEQUENCE [LARGE SCALE GENOMIC DNA]</scope>
    <source>
        <strain evidence="1 2">93TX-2</strain>
    </source>
</reference>
<reference evidence="2" key="2">
    <citation type="journal article" date="2018" name="BMC Genomics">
        <title>Genomic insights into host adaptation between the wheat stripe rust pathogen (Puccinia striiformis f. sp. tritici) and the barley stripe rust pathogen (Puccinia striiformis f. sp. hordei).</title>
        <authorList>
            <person name="Xia C."/>
            <person name="Wang M."/>
            <person name="Yin C."/>
            <person name="Cornejo O.E."/>
            <person name="Hulbert S.H."/>
            <person name="Chen X."/>
        </authorList>
    </citation>
    <scope>NUCLEOTIDE SEQUENCE [LARGE SCALE GENOMIC DNA]</scope>
    <source>
        <strain evidence="2">93TX-2</strain>
    </source>
</reference>
<dbReference type="VEuPathDB" id="FungiDB:PSTT_00031"/>
<comment type="caution">
    <text evidence="1">The sequence shown here is derived from an EMBL/GenBank/DDBJ whole genome shotgun (WGS) entry which is preliminary data.</text>
</comment>
<gene>
    <name evidence="1" type="ORF">PSHT_05473</name>
</gene>
<dbReference type="OrthoDB" id="2495075at2759"/>
<name>A0A2S4WA86_9BASI</name>
<keyword evidence="2" id="KW-1185">Reference proteome</keyword>
<dbReference type="Proteomes" id="UP000238274">
    <property type="component" value="Unassembled WGS sequence"/>
</dbReference>
<dbReference type="EMBL" id="PKSM01000061">
    <property type="protein sequence ID" value="POW18669.1"/>
    <property type="molecule type" value="Genomic_DNA"/>
</dbReference>
<evidence type="ECO:0008006" key="3">
    <source>
        <dbReference type="Google" id="ProtNLM"/>
    </source>
</evidence>
<dbReference type="VEuPathDB" id="FungiDB:PSHT_05473"/>
<reference evidence="2" key="3">
    <citation type="journal article" date="2018" name="Mol. Plant Microbe Interact.">
        <title>Genome sequence resources for the wheat stripe rust pathogen (Puccinia striiformis f. sp. tritici) and the barley stripe rust pathogen (Puccinia striiformis f. sp. hordei).</title>
        <authorList>
            <person name="Xia C."/>
            <person name="Wang M."/>
            <person name="Yin C."/>
            <person name="Cornejo O.E."/>
            <person name="Hulbert S.H."/>
            <person name="Chen X."/>
        </authorList>
    </citation>
    <scope>NUCLEOTIDE SEQUENCE [LARGE SCALE GENOMIC DNA]</scope>
    <source>
        <strain evidence="2">93TX-2</strain>
    </source>
</reference>
<evidence type="ECO:0000313" key="1">
    <source>
        <dbReference type="EMBL" id="POW18669.1"/>
    </source>
</evidence>
<proteinExistence type="predicted"/>
<sequence>MSEESTSDSVETEEYMERDLDVVFECWLYQRCPTYDGRKTTDVELWIENLLFLLDVLNAHPDIWHLAGIRLIEGRALEVLNESFETGNGPTDWHSFTQWVKSLNSLAPHVVNAYNKSVIADDYENLHQAEKESVQAFFERFNLWRLRADYHDYTFDSRSAFLDCLNVELRSRVCRLLTDMKRMDISIDFPIVLRAALHLEKSRSETHDQHSTNEQ</sequence>